<evidence type="ECO:0000256" key="1">
    <source>
        <dbReference type="SAM" id="MobiDB-lite"/>
    </source>
</evidence>
<sequence>SPTKSIKTNNTLESHAGHTKHTNVGAPDQVNGHCTAITTIRVVFRDPPHTNRPITTTSDKLERDNRVPSNIVDEIKRPFNDKNMTPGVYVSRLATA</sequence>
<proteinExistence type="predicted"/>
<feature type="region of interest" description="Disordered" evidence="1">
    <location>
        <begin position="1"/>
        <end position="31"/>
    </location>
</feature>
<evidence type="ECO:0000313" key="2">
    <source>
        <dbReference type="EMBL" id="KAG0299617.1"/>
    </source>
</evidence>
<name>A0A9P6UHG5_9FUNG</name>
<gene>
    <name evidence="2" type="ORF">BGZ97_003614</name>
</gene>
<evidence type="ECO:0000313" key="3">
    <source>
        <dbReference type="Proteomes" id="UP000823405"/>
    </source>
</evidence>
<comment type="caution">
    <text evidence="2">The sequence shown here is derived from an EMBL/GenBank/DDBJ whole genome shotgun (WGS) entry which is preliminary data.</text>
</comment>
<feature type="compositionally biased region" description="Polar residues" evidence="1">
    <location>
        <begin position="1"/>
        <end position="13"/>
    </location>
</feature>
<dbReference type="EMBL" id="JAAAIN010001864">
    <property type="protein sequence ID" value="KAG0299617.1"/>
    <property type="molecule type" value="Genomic_DNA"/>
</dbReference>
<reference evidence="2" key="1">
    <citation type="journal article" date="2020" name="Fungal Divers.">
        <title>Resolving the Mortierellaceae phylogeny through synthesis of multi-gene phylogenetics and phylogenomics.</title>
        <authorList>
            <person name="Vandepol N."/>
            <person name="Liber J."/>
            <person name="Desiro A."/>
            <person name="Na H."/>
            <person name="Kennedy M."/>
            <person name="Barry K."/>
            <person name="Grigoriev I.V."/>
            <person name="Miller A.N."/>
            <person name="O'Donnell K."/>
            <person name="Stajich J.E."/>
            <person name="Bonito G."/>
        </authorList>
    </citation>
    <scope>NUCLEOTIDE SEQUENCE</scope>
    <source>
        <strain evidence="2">NVP60</strain>
    </source>
</reference>
<dbReference type="AlphaFoldDB" id="A0A9P6UHG5"/>
<feature type="non-terminal residue" evidence="2">
    <location>
        <position position="1"/>
    </location>
</feature>
<organism evidence="2 3">
    <name type="scientific">Linnemannia gamsii</name>
    <dbReference type="NCBI Taxonomy" id="64522"/>
    <lineage>
        <taxon>Eukaryota</taxon>
        <taxon>Fungi</taxon>
        <taxon>Fungi incertae sedis</taxon>
        <taxon>Mucoromycota</taxon>
        <taxon>Mortierellomycotina</taxon>
        <taxon>Mortierellomycetes</taxon>
        <taxon>Mortierellales</taxon>
        <taxon>Mortierellaceae</taxon>
        <taxon>Linnemannia</taxon>
    </lineage>
</organism>
<protein>
    <submittedName>
        <fullName evidence="2">Uncharacterized protein</fullName>
    </submittedName>
</protein>
<accession>A0A9P6UHG5</accession>
<keyword evidence="3" id="KW-1185">Reference proteome</keyword>
<dbReference type="Proteomes" id="UP000823405">
    <property type="component" value="Unassembled WGS sequence"/>
</dbReference>